<accession>A0A1I7YNQ5</accession>
<feature type="region of interest" description="Disordered" evidence="1">
    <location>
        <begin position="201"/>
        <end position="221"/>
    </location>
</feature>
<feature type="region of interest" description="Disordered" evidence="1">
    <location>
        <begin position="149"/>
        <end position="177"/>
    </location>
</feature>
<protein>
    <submittedName>
        <fullName evidence="3">Lipoprotein</fullName>
    </submittedName>
</protein>
<evidence type="ECO:0000256" key="1">
    <source>
        <dbReference type="SAM" id="MobiDB-lite"/>
    </source>
</evidence>
<keyword evidence="2" id="KW-1185">Reference proteome</keyword>
<feature type="region of interest" description="Disordered" evidence="1">
    <location>
        <begin position="275"/>
        <end position="305"/>
    </location>
</feature>
<dbReference type="Proteomes" id="UP000095287">
    <property type="component" value="Unplaced"/>
</dbReference>
<name>A0A1I7YNQ5_9BILA</name>
<reference evidence="3" key="1">
    <citation type="submission" date="2016-11" db="UniProtKB">
        <authorList>
            <consortium name="WormBaseParasite"/>
        </authorList>
    </citation>
    <scope>IDENTIFICATION</scope>
</reference>
<evidence type="ECO:0000313" key="2">
    <source>
        <dbReference type="Proteomes" id="UP000095287"/>
    </source>
</evidence>
<proteinExistence type="predicted"/>
<dbReference type="AlphaFoldDB" id="A0A1I7YNQ5"/>
<dbReference type="WBParaSite" id="L893_g17937.t1">
    <property type="protein sequence ID" value="L893_g17937.t1"/>
    <property type="gene ID" value="L893_g17937"/>
</dbReference>
<sequence length="535" mass="55339">MYAGRGNASQECAYITSKGHTGTVAHDQTGNCAYPQTRGGHGTQNQTKVGDRGNVSQDGFSQALCVWSHAPECVANRGPAQSREYFCTPQANTVDDAPGLACDDHVNGVQHGQQQGTHPPAHFPFGGCAVVLFLMATCASTDEPGYGGAAQYGNQQGGGPAQGYSQVDSGQSAQGNPAGLVRCTQKAANCKGSGAATVGQLHGSAKQEGTQHQADGQGGNCADQLATAISDQGQGEGGGQYQQEHLCPDTLRVATLDIVAPAGRETETGSLQYGTKANSQQGEQALAQSTYQGDPDNQGQAGQDKAQSINGALGIEFQNFETGGLVVHGQVAAAPFHDGLGVELHVGVACQLGQHKPVRGSPVAGIAERNGRLVVQTLFFDDLDEFACVFQDRFVTTKEAVEIQFACAGQVHACRCAEVRGVGACIGDDNVAVFGNAGFAEQGRQVGFGAQGTGVFGWAAVGTVWGVNGAGDVACCIFFVCADIQNAQVVLIQLGGQVASRDQGSWFGCRVGCAWLRGGSRCQDRAECKCQGDED</sequence>
<organism evidence="2 3">
    <name type="scientific">Steinernema glaseri</name>
    <dbReference type="NCBI Taxonomy" id="37863"/>
    <lineage>
        <taxon>Eukaryota</taxon>
        <taxon>Metazoa</taxon>
        <taxon>Ecdysozoa</taxon>
        <taxon>Nematoda</taxon>
        <taxon>Chromadorea</taxon>
        <taxon>Rhabditida</taxon>
        <taxon>Tylenchina</taxon>
        <taxon>Panagrolaimomorpha</taxon>
        <taxon>Strongyloidoidea</taxon>
        <taxon>Steinernematidae</taxon>
        <taxon>Steinernema</taxon>
    </lineage>
</organism>
<feature type="compositionally biased region" description="Polar residues" evidence="1">
    <location>
        <begin position="165"/>
        <end position="175"/>
    </location>
</feature>
<feature type="compositionally biased region" description="Gly residues" evidence="1">
    <location>
        <begin position="149"/>
        <end position="161"/>
    </location>
</feature>
<evidence type="ECO:0000313" key="3">
    <source>
        <dbReference type="WBParaSite" id="L893_g17937.t1"/>
    </source>
</evidence>